<dbReference type="Pfam" id="PF20174">
    <property type="entry name" value="DUF6540"/>
    <property type="match status" value="1"/>
</dbReference>
<dbReference type="Proteomes" id="UP001201980">
    <property type="component" value="Unassembled WGS sequence"/>
</dbReference>
<protein>
    <submittedName>
        <fullName evidence="1">Uncharacterized protein</fullName>
    </submittedName>
</protein>
<evidence type="ECO:0000313" key="2">
    <source>
        <dbReference type="Proteomes" id="UP001201980"/>
    </source>
</evidence>
<comment type="caution">
    <text evidence="1">The sequence shown here is derived from an EMBL/GenBank/DDBJ whole genome shotgun (WGS) entry which is preliminary data.</text>
</comment>
<sequence>MPDEVTYGPVQRVRNHEYCTASDGTQFKRRVRSDGRRTAWEPVSPPLEAEDPPLSLMLVLQKQAEGEPFHWSLFVAPEGTQGNAYQVKGDATFMRHDFVQNIRLLSSASYHASYVLAQLDDGEEATVRWYAEREAAPRAANRGSVMENCQG</sequence>
<evidence type="ECO:0000313" key="1">
    <source>
        <dbReference type="EMBL" id="KAJ2891581.1"/>
    </source>
</evidence>
<dbReference type="AlphaFoldDB" id="A0AAD5RG86"/>
<proteinExistence type="predicted"/>
<organism evidence="1 2">
    <name type="scientific">Zalerion maritima</name>
    <dbReference type="NCBI Taxonomy" id="339359"/>
    <lineage>
        <taxon>Eukaryota</taxon>
        <taxon>Fungi</taxon>
        <taxon>Dikarya</taxon>
        <taxon>Ascomycota</taxon>
        <taxon>Pezizomycotina</taxon>
        <taxon>Sordariomycetes</taxon>
        <taxon>Lulworthiomycetidae</taxon>
        <taxon>Lulworthiales</taxon>
        <taxon>Lulworthiaceae</taxon>
        <taxon>Zalerion</taxon>
    </lineage>
</organism>
<keyword evidence="2" id="KW-1185">Reference proteome</keyword>
<dbReference type="InterPro" id="IPR046670">
    <property type="entry name" value="DUF6540"/>
</dbReference>
<gene>
    <name evidence="1" type="ORF">MKZ38_000194</name>
</gene>
<accession>A0AAD5RG86</accession>
<name>A0AAD5RG86_9PEZI</name>
<dbReference type="EMBL" id="JAKWBI020001047">
    <property type="protein sequence ID" value="KAJ2891581.1"/>
    <property type="molecule type" value="Genomic_DNA"/>
</dbReference>
<reference evidence="1" key="1">
    <citation type="submission" date="2022-07" db="EMBL/GenBank/DDBJ databases">
        <title>Draft genome sequence of Zalerion maritima ATCC 34329, a (micro)plastics degrading marine fungus.</title>
        <authorList>
            <person name="Paco A."/>
            <person name="Goncalves M.F.M."/>
            <person name="Rocha-Santos T.A.P."/>
            <person name="Alves A."/>
        </authorList>
    </citation>
    <scope>NUCLEOTIDE SEQUENCE</scope>
    <source>
        <strain evidence="1">ATCC 34329</strain>
    </source>
</reference>